<dbReference type="GO" id="GO:0043596">
    <property type="term" value="C:nuclear replication fork"/>
    <property type="evidence" value="ECO:0007669"/>
    <property type="project" value="TreeGrafter"/>
</dbReference>
<dbReference type="InterPro" id="IPR055065">
    <property type="entry name" value="OB_MCM10"/>
</dbReference>
<dbReference type="PANTHER" id="PTHR13454">
    <property type="entry name" value="PROTEIN MCM10 HOMOLOG"/>
    <property type="match status" value="1"/>
</dbReference>
<protein>
    <recommendedName>
        <fullName evidence="1">MCM10 OB-fold domain-containing protein</fullName>
    </recommendedName>
</protein>
<keyword evidence="3" id="KW-1185">Reference proteome</keyword>
<dbReference type="Proteomes" id="UP001157418">
    <property type="component" value="Unassembled WGS sequence"/>
</dbReference>
<dbReference type="GO" id="GO:0003697">
    <property type="term" value="F:single-stranded DNA binding"/>
    <property type="evidence" value="ECO:0007669"/>
    <property type="project" value="InterPro"/>
</dbReference>
<evidence type="ECO:0000313" key="3">
    <source>
        <dbReference type="Proteomes" id="UP001157418"/>
    </source>
</evidence>
<dbReference type="GO" id="GO:0006270">
    <property type="term" value="P:DNA replication initiation"/>
    <property type="evidence" value="ECO:0007669"/>
    <property type="project" value="InterPro"/>
</dbReference>
<proteinExistence type="predicted"/>
<dbReference type="Pfam" id="PF22379">
    <property type="entry name" value="OB_MCM10"/>
    <property type="match status" value="1"/>
</dbReference>
<feature type="domain" description="MCM10 OB-fold" evidence="1">
    <location>
        <begin position="98"/>
        <end position="129"/>
    </location>
</feature>
<comment type="caution">
    <text evidence="2">The sequence shown here is derived from an EMBL/GenBank/DDBJ whole genome shotgun (WGS) entry which is preliminary data.</text>
</comment>
<accession>A0AAU9PU01</accession>
<dbReference type="EMBL" id="CAKMRJ010005745">
    <property type="protein sequence ID" value="CAH1453528.1"/>
    <property type="molecule type" value="Genomic_DNA"/>
</dbReference>
<evidence type="ECO:0000259" key="1">
    <source>
        <dbReference type="Pfam" id="PF22379"/>
    </source>
</evidence>
<sequence length="129" mass="14694">MITHLLPLSIRFPQKHHRPESMPPPAIDSSFSRLLATNRRVNKSLTPSQNLTDQRGHAGMSVFRTAVEDCLDYEPEPSKKPLKYSHGKRSSDVDVENFSGLRIQNQLVSRTELSDRLADIRFVRLTAIK</sequence>
<dbReference type="GO" id="GO:0003688">
    <property type="term" value="F:DNA replication origin binding"/>
    <property type="evidence" value="ECO:0007669"/>
    <property type="project" value="TreeGrafter"/>
</dbReference>
<gene>
    <name evidence="2" type="ORF">LVIROSA_LOCUS38769</name>
</gene>
<reference evidence="2 3" key="1">
    <citation type="submission" date="2022-01" db="EMBL/GenBank/DDBJ databases">
        <authorList>
            <person name="Xiong W."/>
            <person name="Schranz E."/>
        </authorList>
    </citation>
    <scope>NUCLEOTIDE SEQUENCE [LARGE SCALE GENOMIC DNA]</scope>
</reference>
<name>A0AAU9PU01_9ASTR</name>
<evidence type="ECO:0000313" key="2">
    <source>
        <dbReference type="EMBL" id="CAH1453528.1"/>
    </source>
</evidence>
<dbReference type="AlphaFoldDB" id="A0AAU9PU01"/>
<dbReference type="PANTHER" id="PTHR13454:SF11">
    <property type="entry name" value="PROTEIN MCM10 HOMOLOG"/>
    <property type="match status" value="1"/>
</dbReference>
<organism evidence="2 3">
    <name type="scientific">Lactuca virosa</name>
    <dbReference type="NCBI Taxonomy" id="75947"/>
    <lineage>
        <taxon>Eukaryota</taxon>
        <taxon>Viridiplantae</taxon>
        <taxon>Streptophyta</taxon>
        <taxon>Embryophyta</taxon>
        <taxon>Tracheophyta</taxon>
        <taxon>Spermatophyta</taxon>
        <taxon>Magnoliopsida</taxon>
        <taxon>eudicotyledons</taxon>
        <taxon>Gunneridae</taxon>
        <taxon>Pentapetalae</taxon>
        <taxon>asterids</taxon>
        <taxon>campanulids</taxon>
        <taxon>Asterales</taxon>
        <taxon>Asteraceae</taxon>
        <taxon>Cichorioideae</taxon>
        <taxon>Cichorieae</taxon>
        <taxon>Lactucinae</taxon>
        <taxon>Lactuca</taxon>
    </lineage>
</organism>
<dbReference type="InterPro" id="IPR040184">
    <property type="entry name" value="Mcm10"/>
</dbReference>